<organism evidence="3 4">
    <name type="scientific">Muribaculum intestinale</name>
    <dbReference type="NCBI Taxonomy" id="1796646"/>
    <lineage>
        <taxon>Bacteria</taxon>
        <taxon>Pseudomonadati</taxon>
        <taxon>Bacteroidota</taxon>
        <taxon>Bacteroidia</taxon>
        <taxon>Bacteroidales</taxon>
        <taxon>Muribaculaceae</taxon>
        <taxon>Muribaculum</taxon>
    </lineage>
</organism>
<feature type="transmembrane region" description="Helical" evidence="1">
    <location>
        <begin position="205"/>
        <end position="229"/>
    </location>
</feature>
<keyword evidence="1" id="KW-1133">Transmembrane helix</keyword>
<reference evidence="3 4" key="1">
    <citation type="submission" date="2019-04" db="EMBL/GenBank/DDBJ databases">
        <title>Microbes associate with the intestines of laboratory mice.</title>
        <authorList>
            <person name="Navarre W."/>
            <person name="Wong E."/>
            <person name="Huang K."/>
            <person name="Tropini C."/>
            <person name="Ng K."/>
            <person name="Yu B."/>
        </authorList>
    </citation>
    <scope>NUCLEOTIDE SEQUENCE [LARGE SCALE GENOMIC DNA]</scope>
    <source>
        <strain evidence="3 4">NM06_A21</strain>
    </source>
</reference>
<dbReference type="InterPro" id="IPR012424">
    <property type="entry name" value="Conjugative_transposon_TraJ_C"/>
</dbReference>
<proteinExistence type="predicted"/>
<dbReference type="Proteomes" id="UP000306630">
    <property type="component" value="Unassembled WGS sequence"/>
</dbReference>
<evidence type="ECO:0000256" key="1">
    <source>
        <dbReference type="SAM" id="Phobius"/>
    </source>
</evidence>
<feature type="transmembrane region" description="Helical" evidence="1">
    <location>
        <begin position="249"/>
        <end position="272"/>
    </location>
</feature>
<feature type="transmembrane region" description="Helical" evidence="1">
    <location>
        <begin position="73"/>
        <end position="94"/>
    </location>
</feature>
<evidence type="ECO:0000259" key="2">
    <source>
        <dbReference type="Pfam" id="PF07863"/>
    </source>
</evidence>
<dbReference type="EMBL" id="SRYD01000079">
    <property type="protein sequence ID" value="TGY69148.1"/>
    <property type="molecule type" value="Genomic_DNA"/>
</dbReference>
<evidence type="ECO:0000313" key="4">
    <source>
        <dbReference type="Proteomes" id="UP000306630"/>
    </source>
</evidence>
<gene>
    <name evidence="3" type="ORF">E5333_14260</name>
</gene>
<feature type="transmembrane region" description="Helical" evidence="1">
    <location>
        <begin position="292"/>
        <end position="317"/>
    </location>
</feature>
<name>A0A4S2FJR3_9BACT</name>
<evidence type="ECO:0000313" key="3">
    <source>
        <dbReference type="EMBL" id="TGY69148.1"/>
    </source>
</evidence>
<dbReference type="AlphaFoldDB" id="A0A4S2FJR3"/>
<protein>
    <recommendedName>
        <fullName evidence="2">Conjugative transposon TraJ C-terminal domain-containing protein</fullName>
    </recommendedName>
</protein>
<comment type="caution">
    <text evidence="3">The sequence shown here is derived from an EMBL/GenBank/DDBJ whole genome shotgun (WGS) entry which is preliminary data.</text>
</comment>
<feature type="transmembrane region" description="Helical" evidence="1">
    <location>
        <begin position="40"/>
        <end position="61"/>
    </location>
</feature>
<accession>A0A4S2FJR3</accession>
<sequence>MTLLSILCTMGLPSIDESLDKLLVAMETFPNVAVLGDAVGLARIIGLCLALCVGSYECWMMMLGRRGMDVMKLLRIVGISICISCSSWICSALQTPGKGLEAATKAMAKSKNKEVAAFELKVAQKQSEYLDRLRAVQDSIATAQQVAAIGEDANWWDKLIYNVENLGNTINNYAQRAAVAAETKVSEWINDVIRFVGELVFQMSYYGILVAQRIFLAIMMIFCPIMFALSLAPPWNSAWSQWMSKYLSLTLWGFVTYMCLYYIDFILLYNLQQDLIAYNHLLTGSVNSWSQIGALGLQGIGSNCMYAMGMLVGAYIIRFVPEVASWLIPGGVSSGVASSAGAWSMGTAMTAGSAVGSAAGMALSGGSSVARTLGKIGENNLKHNFDTDNNS</sequence>
<dbReference type="RefSeq" id="WP_135993933.1">
    <property type="nucleotide sequence ID" value="NZ_SRYD01000079.1"/>
</dbReference>
<dbReference type="Pfam" id="PF07863">
    <property type="entry name" value="CtnDOT_TraJ"/>
    <property type="match status" value="1"/>
</dbReference>
<feature type="domain" description="Conjugative transposon TraJ C-terminal" evidence="2">
    <location>
        <begin position="36"/>
        <end position="366"/>
    </location>
</feature>
<keyword evidence="1" id="KW-0812">Transmembrane</keyword>
<keyword evidence="1" id="KW-0472">Membrane</keyword>